<dbReference type="SUPFAM" id="SSF48464">
    <property type="entry name" value="ENTH/VHS domain"/>
    <property type="match status" value="1"/>
</dbReference>
<evidence type="ECO:0000256" key="2">
    <source>
        <dbReference type="ARBA" id="ARBA00004555"/>
    </source>
</evidence>
<dbReference type="InterPro" id="IPR013809">
    <property type="entry name" value="ENTH"/>
</dbReference>
<organism evidence="8 9">
    <name type="scientific">Zostera marina</name>
    <name type="common">Eelgrass</name>
    <dbReference type="NCBI Taxonomy" id="29655"/>
    <lineage>
        <taxon>Eukaryota</taxon>
        <taxon>Viridiplantae</taxon>
        <taxon>Streptophyta</taxon>
        <taxon>Embryophyta</taxon>
        <taxon>Tracheophyta</taxon>
        <taxon>Spermatophyta</taxon>
        <taxon>Magnoliopsida</taxon>
        <taxon>Liliopsida</taxon>
        <taxon>Zosteraceae</taxon>
        <taxon>Zostera</taxon>
    </lineage>
</organism>
<feature type="region of interest" description="Disordered" evidence="6">
    <location>
        <begin position="260"/>
        <end position="292"/>
    </location>
</feature>
<dbReference type="OrthoDB" id="4033880at2759"/>
<evidence type="ECO:0000313" key="9">
    <source>
        <dbReference type="Proteomes" id="UP000036987"/>
    </source>
</evidence>
<evidence type="ECO:0000256" key="1">
    <source>
        <dbReference type="ARBA" id="ARBA00004132"/>
    </source>
</evidence>
<feature type="compositionally biased region" description="Low complexity" evidence="6">
    <location>
        <begin position="207"/>
        <end position="226"/>
    </location>
</feature>
<evidence type="ECO:0000256" key="5">
    <source>
        <dbReference type="SAM" id="Coils"/>
    </source>
</evidence>
<dbReference type="InterPro" id="IPR008942">
    <property type="entry name" value="ENTH_VHS"/>
</dbReference>
<dbReference type="OMA" id="NWGANMQ"/>
<evidence type="ECO:0000256" key="6">
    <source>
        <dbReference type="SAM" id="MobiDB-lite"/>
    </source>
</evidence>
<keyword evidence="9" id="KW-1185">Reference proteome</keyword>
<feature type="region of interest" description="Disordered" evidence="6">
    <location>
        <begin position="168"/>
        <end position="192"/>
    </location>
</feature>
<dbReference type="GO" id="GO:0030276">
    <property type="term" value="F:clathrin binding"/>
    <property type="evidence" value="ECO:0000318"/>
    <property type="project" value="GO_Central"/>
</dbReference>
<dbReference type="CDD" id="cd03571">
    <property type="entry name" value="ENTH"/>
    <property type="match status" value="1"/>
</dbReference>
<dbReference type="PROSITE" id="PS50942">
    <property type="entry name" value="ENTH"/>
    <property type="match status" value="1"/>
</dbReference>
<sequence>MGFAIQATSFVLDKCKIAKRVFVNDATQAELWTEEATNGEPKTPSARTMMDIANAAFQFDDYCRIIFILHNRLNVVNFKEWRRSYKALVLLDFLITHGPENIAEEFVSDTYVIQQLGTFRHVDQHGFDWGSNMQKRSERIIKLQTNLDFLNEERQNAMKLSREINHGFGNSFSRQPSPPTTSSSDSSSSSSSSVAYSAISLSPVSKMSRSSSFSSNTSDNSDSSSSINKKVDQINIQYNFIIQPPLGRFQRISGDDSRDINGSHMWKDNGEDNTGSLLLDDDEEEGEDNRHHQVENTNSTVAEKVSLSLRTISEVGKLMFKTFDRRPALGF</sequence>
<keyword evidence="3" id="KW-0333">Golgi apparatus</keyword>
<dbReference type="Proteomes" id="UP000036987">
    <property type="component" value="Unassembled WGS sequence"/>
</dbReference>
<dbReference type="GO" id="GO:0005543">
    <property type="term" value="F:phospholipid binding"/>
    <property type="evidence" value="ECO:0000318"/>
    <property type="project" value="GO_Central"/>
</dbReference>
<keyword evidence="5" id="KW-0175">Coiled coil</keyword>
<feature type="domain" description="ENTH" evidence="7">
    <location>
        <begin position="21"/>
        <end position="154"/>
    </location>
</feature>
<feature type="coiled-coil region" evidence="5">
    <location>
        <begin position="133"/>
        <end position="160"/>
    </location>
</feature>
<gene>
    <name evidence="8" type="ORF">ZOSMA_41G00750</name>
</gene>
<dbReference type="GO" id="GO:0005886">
    <property type="term" value="C:plasma membrane"/>
    <property type="evidence" value="ECO:0000318"/>
    <property type="project" value="GO_Central"/>
</dbReference>
<dbReference type="Pfam" id="PF01417">
    <property type="entry name" value="ENTH"/>
    <property type="match status" value="1"/>
</dbReference>
<name>A0A0K9P2F8_ZOSMR</name>
<dbReference type="Gene3D" id="1.25.40.90">
    <property type="match status" value="1"/>
</dbReference>
<dbReference type="PANTHER" id="PTHR12276">
    <property type="entry name" value="EPSIN/ENT-RELATED"/>
    <property type="match status" value="1"/>
</dbReference>
<dbReference type="SMART" id="SM00273">
    <property type="entry name" value="ENTH"/>
    <property type="match status" value="1"/>
</dbReference>
<reference evidence="9" key="1">
    <citation type="journal article" date="2016" name="Nature">
        <title>The genome of the seagrass Zostera marina reveals angiosperm adaptation to the sea.</title>
        <authorList>
            <person name="Olsen J.L."/>
            <person name="Rouze P."/>
            <person name="Verhelst B."/>
            <person name="Lin Y.-C."/>
            <person name="Bayer T."/>
            <person name="Collen J."/>
            <person name="Dattolo E."/>
            <person name="De Paoli E."/>
            <person name="Dittami S."/>
            <person name="Maumus F."/>
            <person name="Michel G."/>
            <person name="Kersting A."/>
            <person name="Lauritano C."/>
            <person name="Lohaus R."/>
            <person name="Toepel M."/>
            <person name="Tonon T."/>
            <person name="Vanneste K."/>
            <person name="Amirebrahimi M."/>
            <person name="Brakel J."/>
            <person name="Bostroem C."/>
            <person name="Chovatia M."/>
            <person name="Grimwood J."/>
            <person name="Jenkins J.W."/>
            <person name="Jueterbock A."/>
            <person name="Mraz A."/>
            <person name="Stam W.T."/>
            <person name="Tice H."/>
            <person name="Bornberg-Bauer E."/>
            <person name="Green P.J."/>
            <person name="Pearson G.A."/>
            <person name="Procaccini G."/>
            <person name="Duarte C.M."/>
            <person name="Schmutz J."/>
            <person name="Reusch T.B.H."/>
            <person name="Van de Peer Y."/>
        </authorList>
    </citation>
    <scope>NUCLEOTIDE SEQUENCE [LARGE SCALE GENOMIC DNA]</scope>
    <source>
        <strain evidence="9">cv. Finnish</strain>
    </source>
</reference>
<comment type="caution">
    <text evidence="8">The sequence shown here is derived from an EMBL/GenBank/DDBJ whole genome shotgun (WGS) entry which is preliminary data.</text>
</comment>
<protein>
    <submittedName>
        <fullName evidence="8">Clathrin interactor EPSIN 1</fullName>
    </submittedName>
</protein>
<feature type="region of interest" description="Disordered" evidence="6">
    <location>
        <begin position="207"/>
        <end position="227"/>
    </location>
</feature>
<evidence type="ECO:0000256" key="3">
    <source>
        <dbReference type="ARBA" id="ARBA00023034"/>
    </source>
</evidence>
<dbReference type="STRING" id="29655.A0A0K9P2F8"/>
<evidence type="ECO:0000256" key="4">
    <source>
        <dbReference type="ARBA" id="ARBA00023329"/>
    </source>
</evidence>
<dbReference type="AlphaFoldDB" id="A0A0K9P2F8"/>
<feature type="compositionally biased region" description="Low complexity" evidence="6">
    <location>
        <begin position="171"/>
        <end position="192"/>
    </location>
</feature>
<evidence type="ECO:0000259" key="7">
    <source>
        <dbReference type="PROSITE" id="PS50942"/>
    </source>
</evidence>
<evidence type="ECO:0000313" key="8">
    <source>
        <dbReference type="EMBL" id="KMZ63231.1"/>
    </source>
</evidence>
<feature type="compositionally biased region" description="Basic and acidic residues" evidence="6">
    <location>
        <begin position="260"/>
        <end position="270"/>
    </location>
</feature>
<dbReference type="GO" id="GO:0005768">
    <property type="term" value="C:endosome"/>
    <property type="evidence" value="ECO:0000318"/>
    <property type="project" value="GO_Central"/>
</dbReference>
<dbReference type="GO" id="GO:0005794">
    <property type="term" value="C:Golgi apparatus"/>
    <property type="evidence" value="ECO:0007669"/>
    <property type="project" value="UniProtKB-SubCell"/>
</dbReference>
<accession>A0A0K9P2F8</accession>
<dbReference type="PANTHER" id="PTHR12276:SF95">
    <property type="entry name" value="ENTH_VHS FAMILY PROTEIN"/>
    <property type="match status" value="1"/>
</dbReference>
<dbReference type="GO" id="GO:0006897">
    <property type="term" value="P:endocytosis"/>
    <property type="evidence" value="ECO:0000318"/>
    <property type="project" value="GO_Central"/>
</dbReference>
<keyword evidence="4" id="KW-0968">Cytoplasmic vesicle</keyword>
<proteinExistence type="predicted"/>
<dbReference type="EMBL" id="LFYR01001258">
    <property type="protein sequence ID" value="KMZ63231.1"/>
    <property type="molecule type" value="Genomic_DNA"/>
</dbReference>
<dbReference type="GO" id="GO:0030125">
    <property type="term" value="C:clathrin vesicle coat"/>
    <property type="evidence" value="ECO:0000318"/>
    <property type="project" value="GO_Central"/>
</dbReference>
<comment type="subcellular location">
    <subcellularLocation>
        <location evidence="1">Cytoplasmic vesicle</location>
        <location evidence="1">Clathrin-coated vesicle</location>
    </subcellularLocation>
    <subcellularLocation>
        <location evidence="2">Golgi apparatus</location>
    </subcellularLocation>
</comment>